<dbReference type="GO" id="GO:0004177">
    <property type="term" value="F:aminopeptidase activity"/>
    <property type="evidence" value="ECO:0007669"/>
    <property type="project" value="UniProtKB-KW"/>
</dbReference>
<sequence length="342" mass="37519">MLVLALGVVATGCATLAWYGQAVRGQLDLLSRREHIADLIADPATDPALVRQLETVLAARAFARDELALPEGRSYRHYADLDRPAAVWNVIAAPRYSVQPKAWCYPIAGCVAYRGYFDPEAARAAAEALRDEGFDVIVSPAVAYSTLGWFADPVLNTMIDWPSADLVGFLFHELAHERVYAKGDTAFNEAYASLVEREGVRRWLAAHGNDGELARWQAGRRLRQALSDRLLAARSRLAEGYARLEDEDELAAFKHGEFERLAADIGELAEQQGGAALEAWRSRELNNADLALTATYEAGVAAFVGLLEDCRGELDCLHREVARLAEAKPAERRAFLQAGGPQ</sequence>
<keyword evidence="1" id="KW-0378">Hydrolase</keyword>
<evidence type="ECO:0000313" key="2">
    <source>
        <dbReference type="Proteomes" id="UP000066624"/>
    </source>
</evidence>
<name>A0A0K0XZ99_9GAMM</name>
<dbReference type="PATRIC" id="fig|1579979.3.peg.2644"/>
<dbReference type="KEGG" id="wma:WM2015_2588"/>
<dbReference type="Proteomes" id="UP000066624">
    <property type="component" value="Chromosome"/>
</dbReference>
<proteinExistence type="predicted"/>
<dbReference type="Pfam" id="PF10023">
    <property type="entry name" value="Aminopep"/>
    <property type="match status" value="1"/>
</dbReference>
<reference evidence="1 2" key="1">
    <citation type="submission" date="2015-07" db="EMBL/GenBank/DDBJ databases">
        <authorList>
            <person name="Noorani M."/>
        </authorList>
    </citation>
    <scope>NUCLEOTIDE SEQUENCE [LARGE SCALE GENOMIC DNA]</scope>
    <source>
        <strain evidence="1 2">KCTC 42284</strain>
    </source>
</reference>
<keyword evidence="2" id="KW-1185">Reference proteome</keyword>
<keyword evidence="1" id="KW-0645">Protease</keyword>
<keyword evidence="1" id="KW-0031">Aminopeptidase</keyword>
<organism evidence="1 2">
    <name type="scientific">Wenzhouxiangella marina</name>
    <dbReference type="NCBI Taxonomy" id="1579979"/>
    <lineage>
        <taxon>Bacteria</taxon>
        <taxon>Pseudomonadati</taxon>
        <taxon>Pseudomonadota</taxon>
        <taxon>Gammaproteobacteria</taxon>
        <taxon>Chromatiales</taxon>
        <taxon>Wenzhouxiangellaceae</taxon>
        <taxon>Wenzhouxiangella</taxon>
    </lineage>
</organism>
<dbReference type="PIRSF" id="PIRSF029285">
    <property type="entry name" value="Aminopept"/>
    <property type="match status" value="1"/>
</dbReference>
<protein>
    <submittedName>
        <fullName evidence="1">Putative aminopeptidase</fullName>
    </submittedName>
</protein>
<gene>
    <name evidence="1" type="ORF">WM2015_2588</name>
</gene>
<dbReference type="AlphaFoldDB" id="A0A0K0XZ99"/>
<dbReference type="InterPro" id="IPR014553">
    <property type="entry name" value="Aminopept"/>
</dbReference>
<dbReference type="EMBL" id="CP012154">
    <property type="protein sequence ID" value="AKS42946.1"/>
    <property type="molecule type" value="Genomic_DNA"/>
</dbReference>
<dbReference type="STRING" id="1579979.WM2015_2588"/>
<dbReference type="RefSeq" id="WP_169751183.1">
    <property type="nucleotide sequence ID" value="NZ_CP012154.1"/>
</dbReference>
<accession>A0A0K0XZ99</accession>
<evidence type="ECO:0000313" key="1">
    <source>
        <dbReference type="EMBL" id="AKS42946.1"/>
    </source>
</evidence>